<dbReference type="Proteomes" id="UP000595140">
    <property type="component" value="Unassembled WGS sequence"/>
</dbReference>
<gene>
    <name evidence="2" type="ORF">CCAM_LOCUS14938</name>
</gene>
<sequence length="216" mass="23786">MLLRAGRGSSYLFPLLRALPSGRKRTTHFVVVPRPSLRIGWGNDALGRRQVSAHAPKDPEQKLSSPSYLERSPPTPPINLASGGAHKAKKRKEAASASATPRGSESPHMTDFGHPSPVKVAFPLLPSFSRGEYEPKPFLWSFTPPPDREVLRDADSKVLTSTSLRELGSAAMRFAEVSQRPRLTKEDRTKAHAEMAAFHEKMVAAEECARQAEERA</sequence>
<evidence type="ECO:0000256" key="1">
    <source>
        <dbReference type="SAM" id="MobiDB-lite"/>
    </source>
</evidence>
<reference evidence="2 3" key="1">
    <citation type="submission" date="2018-04" db="EMBL/GenBank/DDBJ databases">
        <authorList>
            <person name="Vogel A."/>
        </authorList>
    </citation>
    <scope>NUCLEOTIDE SEQUENCE [LARGE SCALE GENOMIC DNA]</scope>
</reference>
<proteinExistence type="predicted"/>
<keyword evidence="3" id="KW-1185">Reference proteome</keyword>
<dbReference type="AlphaFoldDB" id="A0A484L9S2"/>
<feature type="region of interest" description="Disordered" evidence="1">
    <location>
        <begin position="51"/>
        <end position="114"/>
    </location>
</feature>
<dbReference type="EMBL" id="OOIL02001149">
    <property type="protein sequence ID" value="VFQ73162.1"/>
    <property type="molecule type" value="Genomic_DNA"/>
</dbReference>
<accession>A0A484L9S2</accession>
<protein>
    <submittedName>
        <fullName evidence="2">Uncharacterized protein</fullName>
    </submittedName>
</protein>
<evidence type="ECO:0000313" key="2">
    <source>
        <dbReference type="EMBL" id="VFQ73162.1"/>
    </source>
</evidence>
<organism evidence="2 3">
    <name type="scientific">Cuscuta campestris</name>
    <dbReference type="NCBI Taxonomy" id="132261"/>
    <lineage>
        <taxon>Eukaryota</taxon>
        <taxon>Viridiplantae</taxon>
        <taxon>Streptophyta</taxon>
        <taxon>Embryophyta</taxon>
        <taxon>Tracheophyta</taxon>
        <taxon>Spermatophyta</taxon>
        <taxon>Magnoliopsida</taxon>
        <taxon>eudicotyledons</taxon>
        <taxon>Gunneridae</taxon>
        <taxon>Pentapetalae</taxon>
        <taxon>asterids</taxon>
        <taxon>lamiids</taxon>
        <taxon>Solanales</taxon>
        <taxon>Convolvulaceae</taxon>
        <taxon>Cuscuteae</taxon>
        <taxon>Cuscuta</taxon>
        <taxon>Cuscuta subgen. Grammica</taxon>
        <taxon>Cuscuta sect. Cleistogrammica</taxon>
    </lineage>
</organism>
<evidence type="ECO:0000313" key="3">
    <source>
        <dbReference type="Proteomes" id="UP000595140"/>
    </source>
</evidence>
<name>A0A484L9S2_9ASTE</name>